<sequence length="149" mass="15690">MTDYAAPDQENEFDAPEKPKNSPVSNQLAVIIAILVGMSDKTAAECVDEAKEILKEAAAAVAKSKPKAPRAKVAVAPAPEEITSAVGKRVAVKGWTPRQVRGGAPGEILDTTGVVSGFCRRLGVWELVVKRDGANLPTSGVPIDRVTFI</sequence>
<organism evidence="2">
    <name type="scientific">uncultured Caudovirales phage</name>
    <dbReference type="NCBI Taxonomy" id="2100421"/>
    <lineage>
        <taxon>Viruses</taxon>
        <taxon>Duplodnaviria</taxon>
        <taxon>Heunggongvirae</taxon>
        <taxon>Uroviricota</taxon>
        <taxon>Caudoviricetes</taxon>
        <taxon>Peduoviridae</taxon>
        <taxon>Maltschvirus</taxon>
        <taxon>Maltschvirus maltsch</taxon>
    </lineage>
</organism>
<dbReference type="EMBL" id="LR796853">
    <property type="protein sequence ID" value="CAB4170051.1"/>
    <property type="molecule type" value="Genomic_DNA"/>
</dbReference>
<dbReference type="EMBL" id="LR797283">
    <property type="protein sequence ID" value="CAB4199178.1"/>
    <property type="molecule type" value="Genomic_DNA"/>
</dbReference>
<proteinExistence type="predicted"/>
<dbReference type="EMBL" id="LR796314">
    <property type="protein sequence ID" value="CAB4136087.1"/>
    <property type="molecule type" value="Genomic_DNA"/>
</dbReference>
<feature type="region of interest" description="Disordered" evidence="1">
    <location>
        <begin position="1"/>
        <end position="23"/>
    </location>
</feature>
<evidence type="ECO:0000313" key="2">
    <source>
        <dbReference type="EMBL" id="CAB4136087.1"/>
    </source>
</evidence>
<name>A0A6J5LSR8_9CAUD</name>
<evidence type="ECO:0000313" key="4">
    <source>
        <dbReference type="EMBL" id="CAB4199178.1"/>
    </source>
</evidence>
<protein>
    <submittedName>
        <fullName evidence="2">Uncharacterized protein</fullName>
    </submittedName>
</protein>
<gene>
    <name evidence="4" type="ORF">UFOVP1334_20</name>
    <name evidence="2" type="ORF">UFOVP296_13</name>
    <name evidence="3" type="ORF">UFOVP912_32</name>
</gene>
<reference evidence="2" key="1">
    <citation type="submission" date="2020-04" db="EMBL/GenBank/DDBJ databases">
        <authorList>
            <person name="Chiriac C."/>
            <person name="Salcher M."/>
            <person name="Ghai R."/>
            <person name="Kavagutti S V."/>
        </authorList>
    </citation>
    <scope>NUCLEOTIDE SEQUENCE</scope>
</reference>
<accession>A0A6J5LSR8</accession>
<evidence type="ECO:0000313" key="3">
    <source>
        <dbReference type="EMBL" id="CAB4170051.1"/>
    </source>
</evidence>
<evidence type="ECO:0000256" key="1">
    <source>
        <dbReference type="SAM" id="MobiDB-lite"/>
    </source>
</evidence>